<accession>A0A365XYY6</accession>
<sequence length="203" mass="23022">MLGEEKPCIYPIISMAMKKSIFFATALLGAWMLHSCGNRQNPQHEKPEDSANALNETMRKVDDTSSAFAVDAADRNMMEIQLGKLAQEKAANPRVKAFATMMVEEHTKANDQLKTIASRKGIVLPTELSTASKNFIDKWSQKKVERFDKEYIREMVDHHDQDVKDFDNAANNLQDETLKEWARKMLPVLIVHQDSARAISESL</sequence>
<name>A0A365XYY6_9BACT</name>
<dbReference type="Proteomes" id="UP000253410">
    <property type="component" value="Unassembled WGS sequence"/>
</dbReference>
<dbReference type="OrthoDB" id="883203at2"/>
<protein>
    <submittedName>
        <fullName evidence="2">DUF305 domain-containing protein</fullName>
    </submittedName>
</protein>
<organism evidence="2 3">
    <name type="scientific">Chitinophaga flava</name>
    <dbReference type="NCBI Taxonomy" id="2259036"/>
    <lineage>
        <taxon>Bacteria</taxon>
        <taxon>Pseudomonadati</taxon>
        <taxon>Bacteroidota</taxon>
        <taxon>Chitinophagia</taxon>
        <taxon>Chitinophagales</taxon>
        <taxon>Chitinophagaceae</taxon>
        <taxon>Chitinophaga</taxon>
    </lineage>
</organism>
<dbReference type="Gene3D" id="1.20.1260.10">
    <property type="match status" value="1"/>
</dbReference>
<evidence type="ECO:0000313" key="2">
    <source>
        <dbReference type="EMBL" id="RBL90795.1"/>
    </source>
</evidence>
<evidence type="ECO:0000259" key="1">
    <source>
        <dbReference type="Pfam" id="PF13628"/>
    </source>
</evidence>
<feature type="domain" description="DUF4142" evidence="1">
    <location>
        <begin position="64"/>
        <end position="199"/>
    </location>
</feature>
<dbReference type="EMBL" id="QFFJ01000002">
    <property type="protein sequence ID" value="RBL90795.1"/>
    <property type="molecule type" value="Genomic_DNA"/>
</dbReference>
<dbReference type="InterPro" id="IPR012347">
    <property type="entry name" value="Ferritin-like"/>
</dbReference>
<evidence type="ECO:0000313" key="3">
    <source>
        <dbReference type="Proteomes" id="UP000253410"/>
    </source>
</evidence>
<dbReference type="PANTHER" id="PTHR38593:SF1">
    <property type="entry name" value="BLR2558 PROTEIN"/>
    <property type="match status" value="1"/>
</dbReference>
<dbReference type="AlphaFoldDB" id="A0A365XYY6"/>
<keyword evidence="3" id="KW-1185">Reference proteome</keyword>
<reference evidence="2 3" key="1">
    <citation type="submission" date="2018-05" db="EMBL/GenBank/DDBJ databases">
        <title>Chitinophaga sp. K3CV102501T nov., isolated from isolated from a monsoon evergreen broad-leaved forest soil.</title>
        <authorList>
            <person name="Lv Y."/>
        </authorList>
    </citation>
    <scope>NUCLEOTIDE SEQUENCE [LARGE SCALE GENOMIC DNA]</scope>
    <source>
        <strain evidence="2 3">GDMCC 1.1325</strain>
    </source>
</reference>
<gene>
    <name evidence="2" type="ORF">DF182_30620</name>
</gene>
<proteinExistence type="predicted"/>
<dbReference type="PANTHER" id="PTHR38593">
    <property type="entry name" value="BLR2558 PROTEIN"/>
    <property type="match status" value="1"/>
</dbReference>
<dbReference type="InterPro" id="IPR025419">
    <property type="entry name" value="DUF4142"/>
</dbReference>
<dbReference type="Pfam" id="PF13628">
    <property type="entry name" value="DUF4142"/>
    <property type="match status" value="1"/>
</dbReference>
<comment type="caution">
    <text evidence="2">The sequence shown here is derived from an EMBL/GenBank/DDBJ whole genome shotgun (WGS) entry which is preliminary data.</text>
</comment>